<dbReference type="GeneID" id="54630245"/>
<dbReference type="VEuPathDB" id="FungiDB:SPAR_E02600"/>
<reference evidence="2" key="1">
    <citation type="journal article" date="2017" name="Nat. Genet.">
        <title>Contrasting evolutionary genome dynamics between domesticated and wild yeasts.</title>
        <authorList>
            <person name="Yue J.X."/>
            <person name="Li J."/>
            <person name="Aigrain L."/>
            <person name="Hallin J."/>
            <person name="Persson K."/>
            <person name="Oliver K."/>
            <person name="Bergstrom A."/>
            <person name="Coupland P."/>
            <person name="Warringer J."/>
            <person name="Lagomarsino M.C."/>
            <person name="Fischer G."/>
            <person name="Durbin R."/>
            <person name="Liti G."/>
        </authorList>
    </citation>
    <scope>NUCLEOTIDE SEQUENCE</scope>
    <source>
        <strain evidence="2">CBS432</strain>
    </source>
</reference>
<gene>
    <name evidence="2" type="ORF">SPAR_E02600</name>
</gene>
<organism evidence="2">
    <name type="scientific">Saccharomyces paradoxus</name>
    <name type="common">Yeast</name>
    <name type="synonym">Saccharomyces douglasii</name>
    <dbReference type="NCBI Taxonomy" id="27291"/>
    <lineage>
        <taxon>Eukaryota</taxon>
        <taxon>Fungi</taxon>
        <taxon>Dikarya</taxon>
        <taxon>Ascomycota</taxon>
        <taxon>Saccharomycotina</taxon>
        <taxon>Saccharomycetes</taxon>
        <taxon>Saccharomycetales</taxon>
        <taxon>Saccharomycetaceae</taxon>
        <taxon>Saccharomyces</taxon>
    </lineage>
</organism>
<evidence type="ECO:0000256" key="1">
    <source>
        <dbReference type="SAM" id="MobiDB-lite"/>
    </source>
</evidence>
<dbReference type="RefSeq" id="XP_033766003.1">
    <property type="nucleotide sequence ID" value="XM_033910112.1"/>
</dbReference>
<accession>A0A8B8UQI7</accession>
<reference evidence="2" key="3">
    <citation type="submission" date="2025-07" db="EMBL/GenBank/DDBJ databases">
        <authorList>
            <consortium name="NCBI Genome Project"/>
        </authorList>
    </citation>
    <scope>NUCLEOTIDE SEQUENCE</scope>
    <source>
        <strain evidence="2">CBS432</strain>
    </source>
</reference>
<sequence>MLWHPNGYEPRAKATEEETYANKDRKDVPDKFKFDTVTKTGMVKLRVFKDDLIFKSQRL</sequence>
<reference evidence="2" key="4">
    <citation type="submission" date="2025-08" db="UniProtKB">
        <authorList>
            <consortium name="RefSeq"/>
        </authorList>
    </citation>
    <scope>IDENTIFICATION</scope>
    <source>
        <strain evidence="2">CBS432</strain>
    </source>
</reference>
<proteinExistence type="predicted"/>
<dbReference type="KEGG" id="spao:SPAR_E02600"/>
<name>A0A8B8UQI7_SACPA</name>
<evidence type="ECO:0000313" key="2">
    <source>
        <dbReference type="RefSeq" id="XP_033766003.1"/>
    </source>
</evidence>
<dbReference type="OrthoDB" id="4070809at2759"/>
<feature type="region of interest" description="Disordered" evidence="1">
    <location>
        <begin position="1"/>
        <end position="22"/>
    </location>
</feature>
<dbReference type="AlphaFoldDB" id="A0A8B8UQI7"/>
<feature type="compositionally biased region" description="Basic and acidic residues" evidence="1">
    <location>
        <begin position="10"/>
        <end position="22"/>
    </location>
</feature>
<protein>
    <submittedName>
        <fullName evidence="2">Uncharacterized protein</fullName>
    </submittedName>
</protein>
<reference evidence="2" key="2">
    <citation type="submission" date="2020-01" db="EMBL/GenBank/DDBJ databases">
        <title>Population-level Yeast Reference Genomes.</title>
        <authorList>
            <person name="Yue J.-X."/>
        </authorList>
    </citation>
    <scope>NUCLEOTIDE SEQUENCE</scope>
    <source>
        <strain evidence="2">CBS432</strain>
    </source>
</reference>